<evidence type="ECO:0000256" key="5">
    <source>
        <dbReference type="ARBA" id="ARBA00022842"/>
    </source>
</evidence>
<protein>
    <recommendedName>
        <fullName evidence="6">Ribonuclease VapC</fullName>
        <shortName evidence="6">RNase VapC</shortName>
        <ecNumber evidence="6">3.1.-.-</ecNumber>
    </recommendedName>
    <alternativeName>
        <fullName evidence="6">Toxin VapC</fullName>
    </alternativeName>
</protein>
<proteinExistence type="inferred from homology"/>
<dbReference type="EMBL" id="JASCIS010000023">
    <property type="protein sequence ID" value="MDI3421262.1"/>
    <property type="molecule type" value="Genomic_DNA"/>
</dbReference>
<gene>
    <name evidence="6" type="primary">vapC</name>
    <name evidence="8" type="ORF">QIT00_22360</name>
</gene>
<evidence type="ECO:0000256" key="6">
    <source>
        <dbReference type="HAMAP-Rule" id="MF_00265"/>
    </source>
</evidence>
<keyword evidence="5 6" id="KW-0460">Magnesium</keyword>
<evidence type="ECO:0000259" key="7">
    <source>
        <dbReference type="Pfam" id="PF01850"/>
    </source>
</evidence>
<name>A0ABT6T069_9ACTN</name>
<keyword evidence="6" id="KW-0800">Toxin</keyword>
<comment type="caution">
    <text evidence="8">The sequence shown here is derived from an EMBL/GenBank/DDBJ whole genome shotgun (WGS) entry which is preliminary data.</text>
</comment>
<comment type="caution">
    <text evidence="6">Lacks conserved residue(s) required for the propagation of feature annotation.</text>
</comment>
<dbReference type="EC" id="3.1.-.-" evidence="6"/>
<comment type="function">
    <text evidence="6">Toxic component of a toxin-antitoxin (TA) system. An RNase.</text>
</comment>
<keyword evidence="9" id="KW-1185">Reference proteome</keyword>
<dbReference type="SUPFAM" id="SSF88723">
    <property type="entry name" value="PIN domain-like"/>
    <property type="match status" value="1"/>
</dbReference>
<evidence type="ECO:0000313" key="8">
    <source>
        <dbReference type="EMBL" id="MDI3421262.1"/>
    </source>
</evidence>
<dbReference type="NCBIfam" id="TIGR00028">
    <property type="entry name" value="Mtu_PIN_fam"/>
    <property type="match status" value="1"/>
</dbReference>
<feature type="binding site" evidence="6">
    <location>
        <position position="103"/>
    </location>
    <ligand>
        <name>Mg(2+)</name>
        <dbReference type="ChEBI" id="CHEBI:18420"/>
    </ligand>
</feature>
<comment type="similarity">
    <text evidence="6">Belongs to the PINc/VapC protein family.</text>
</comment>
<dbReference type="RefSeq" id="WP_282537131.1">
    <property type="nucleotide sequence ID" value="NZ_JASCIS010000023.1"/>
</dbReference>
<reference evidence="8 9" key="1">
    <citation type="submission" date="2023-05" db="EMBL/GenBank/DDBJ databases">
        <title>Draft genome sequence of Streptomyces sp. B-S-A12 isolated from a cave soil in Thailand.</title>
        <authorList>
            <person name="Chamroensaksri N."/>
            <person name="Muangham S."/>
        </authorList>
    </citation>
    <scope>NUCLEOTIDE SEQUENCE [LARGE SCALE GENOMIC DNA]</scope>
    <source>
        <strain evidence="8 9">B-S-A12</strain>
    </source>
</reference>
<evidence type="ECO:0000256" key="1">
    <source>
        <dbReference type="ARBA" id="ARBA00022649"/>
    </source>
</evidence>
<organism evidence="8 9">
    <name type="scientific">Streptomyces luteolus</name>
    <dbReference type="NCBI Taxonomy" id="3043615"/>
    <lineage>
        <taxon>Bacteria</taxon>
        <taxon>Bacillati</taxon>
        <taxon>Actinomycetota</taxon>
        <taxon>Actinomycetes</taxon>
        <taxon>Kitasatosporales</taxon>
        <taxon>Streptomycetaceae</taxon>
        <taxon>Streptomyces</taxon>
    </lineage>
</organism>
<feature type="domain" description="PIN" evidence="7">
    <location>
        <begin position="2"/>
        <end position="128"/>
    </location>
</feature>
<evidence type="ECO:0000256" key="4">
    <source>
        <dbReference type="ARBA" id="ARBA00022801"/>
    </source>
</evidence>
<evidence type="ECO:0000256" key="2">
    <source>
        <dbReference type="ARBA" id="ARBA00022722"/>
    </source>
</evidence>
<dbReference type="HAMAP" id="MF_00265">
    <property type="entry name" value="VapC_Nob1"/>
    <property type="match status" value="1"/>
</dbReference>
<dbReference type="Pfam" id="PF01850">
    <property type="entry name" value="PIN"/>
    <property type="match status" value="1"/>
</dbReference>
<dbReference type="InterPro" id="IPR006226">
    <property type="entry name" value="Mtu_PIN"/>
</dbReference>
<accession>A0ABT6T069</accession>
<dbReference type="CDD" id="cd18678">
    <property type="entry name" value="PIN_MtVapC25_VapC33-like"/>
    <property type="match status" value="1"/>
</dbReference>
<dbReference type="InterPro" id="IPR029060">
    <property type="entry name" value="PIN-like_dom_sf"/>
</dbReference>
<dbReference type="InterPro" id="IPR002716">
    <property type="entry name" value="PIN_dom"/>
</dbReference>
<keyword evidence="1 6" id="KW-1277">Toxin-antitoxin system</keyword>
<keyword evidence="4 6" id="KW-0378">Hydrolase</keyword>
<keyword evidence="3 6" id="KW-0479">Metal-binding</keyword>
<dbReference type="Proteomes" id="UP001237105">
    <property type="component" value="Unassembled WGS sequence"/>
</dbReference>
<evidence type="ECO:0000256" key="3">
    <source>
        <dbReference type="ARBA" id="ARBA00022723"/>
    </source>
</evidence>
<sequence>MNVLVYAFREDAEGHEAYHSWLAERLNGEEPVGISSVVTSGLVRIVTHPKIFTEPAPVSTALEFVEALREAPASVPLREGERHWQIFERLCRKVGARGNLIPDAYLAALAIETGATFYSADRGFARFPGLRWRHPMDEV</sequence>
<comment type="cofactor">
    <cofactor evidence="6">
        <name>Mg(2+)</name>
        <dbReference type="ChEBI" id="CHEBI:18420"/>
    </cofactor>
</comment>
<keyword evidence="2 6" id="KW-0540">Nuclease</keyword>
<dbReference type="InterPro" id="IPR022907">
    <property type="entry name" value="VapC_family"/>
</dbReference>
<evidence type="ECO:0000313" key="9">
    <source>
        <dbReference type="Proteomes" id="UP001237105"/>
    </source>
</evidence>
<dbReference type="Gene3D" id="3.40.50.1010">
    <property type="entry name" value="5'-nuclease"/>
    <property type="match status" value="1"/>
</dbReference>